<accession>A0A5N5DLN0</accession>
<organism evidence="2 3">
    <name type="scientific">Lasiodiplodia theobromae</name>
    <dbReference type="NCBI Taxonomy" id="45133"/>
    <lineage>
        <taxon>Eukaryota</taxon>
        <taxon>Fungi</taxon>
        <taxon>Dikarya</taxon>
        <taxon>Ascomycota</taxon>
        <taxon>Pezizomycotina</taxon>
        <taxon>Dothideomycetes</taxon>
        <taxon>Dothideomycetes incertae sedis</taxon>
        <taxon>Botryosphaeriales</taxon>
        <taxon>Botryosphaeriaceae</taxon>
        <taxon>Lasiodiplodia</taxon>
    </lineage>
</organism>
<evidence type="ECO:0000313" key="3">
    <source>
        <dbReference type="Proteomes" id="UP000325902"/>
    </source>
</evidence>
<dbReference type="Proteomes" id="UP000325902">
    <property type="component" value="Unassembled WGS sequence"/>
</dbReference>
<evidence type="ECO:0000313" key="2">
    <source>
        <dbReference type="EMBL" id="KAB2577754.1"/>
    </source>
</evidence>
<keyword evidence="3" id="KW-1185">Reference proteome</keyword>
<sequence length="141" mass="16047">MAPKKRAATPETPPNTTVSSSESLKEAELADKIRKNMKEIEDLEAELAEEKARRLQESVKKKKKCDEHFTSPDLGKGQRYLIDRVRDMLKEMNALYSKELPDSISLYRGIHNTLLALTGPQLDLPFGDFTMEEINTLDLLK</sequence>
<protein>
    <submittedName>
        <fullName evidence="2">Uncharacterized protein</fullName>
    </submittedName>
</protein>
<comment type="caution">
    <text evidence="2">The sequence shown here is derived from an EMBL/GenBank/DDBJ whole genome shotgun (WGS) entry which is preliminary data.</text>
</comment>
<evidence type="ECO:0000256" key="1">
    <source>
        <dbReference type="SAM" id="MobiDB-lite"/>
    </source>
</evidence>
<feature type="region of interest" description="Disordered" evidence="1">
    <location>
        <begin position="1"/>
        <end position="27"/>
    </location>
</feature>
<name>A0A5N5DLN0_9PEZI</name>
<reference evidence="2 3" key="1">
    <citation type="journal article" date="2019" name="Sci. Rep.">
        <title>A multi-omics analysis of the grapevine pathogen Lasiodiplodia theobromae reveals that temperature affects the expression of virulence- and pathogenicity-related genes.</title>
        <authorList>
            <person name="Felix C."/>
            <person name="Meneses R."/>
            <person name="Goncalves M.F.M."/>
            <person name="Tilleman L."/>
            <person name="Duarte A.S."/>
            <person name="Jorrin-Novo J.V."/>
            <person name="Van de Peer Y."/>
            <person name="Deforce D."/>
            <person name="Van Nieuwerburgh F."/>
            <person name="Esteves A.C."/>
            <person name="Alves A."/>
        </authorList>
    </citation>
    <scope>NUCLEOTIDE SEQUENCE [LARGE SCALE GENOMIC DNA]</scope>
    <source>
        <strain evidence="2 3">LA-SOL3</strain>
    </source>
</reference>
<dbReference type="EMBL" id="VCHE01000015">
    <property type="protein sequence ID" value="KAB2577754.1"/>
    <property type="molecule type" value="Genomic_DNA"/>
</dbReference>
<gene>
    <name evidence="2" type="ORF">DBV05_g3492</name>
</gene>
<proteinExistence type="predicted"/>
<dbReference type="AlphaFoldDB" id="A0A5N5DLN0"/>